<organism evidence="1">
    <name type="scientific">marine sediment metagenome</name>
    <dbReference type="NCBI Taxonomy" id="412755"/>
    <lineage>
        <taxon>unclassified sequences</taxon>
        <taxon>metagenomes</taxon>
        <taxon>ecological metagenomes</taxon>
    </lineage>
</organism>
<name>X1FEE8_9ZZZZ</name>
<comment type="caution">
    <text evidence="1">The sequence shown here is derived from an EMBL/GenBank/DDBJ whole genome shotgun (WGS) entry which is preliminary data.</text>
</comment>
<dbReference type="EMBL" id="BARU01005939">
    <property type="protein sequence ID" value="GAH43372.1"/>
    <property type="molecule type" value="Genomic_DNA"/>
</dbReference>
<gene>
    <name evidence="1" type="ORF">S03H2_11656</name>
</gene>
<protein>
    <submittedName>
        <fullName evidence="1">Uncharacterized protein</fullName>
    </submittedName>
</protein>
<proteinExistence type="predicted"/>
<evidence type="ECO:0000313" key="1">
    <source>
        <dbReference type="EMBL" id="GAH43372.1"/>
    </source>
</evidence>
<reference evidence="1" key="1">
    <citation type="journal article" date="2014" name="Front. Microbiol.">
        <title>High frequency of phylogenetically diverse reductive dehalogenase-homologous genes in deep subseafloor sedimentary metagenomes.</title>
        <authorList>
            <person name="Kawai M."/>
            <person name="Futagami T."/>
            <person name="Toyoda A."/>
            <person name="Takaki Y."/>
            <person name="Nishi S."/>
            <person name="Hori S."/>
            <person name="Arai W."/>
            <person name="Tsubouchi T."/>
            <person name="Morono Y."/>
            <person name="Uchiyama I."/>
            <person name="Ito T."/>
            <person name="Fujiyama A."/>
            <person name="Inagaki F."/>
            <person name="Takami H."/>
        </authorList>
    </citation>
    <scope>NUCLEOTIDE SEQUENCE</scope>
    <source>
        <strain evidence="1">Expedition CK06-06</strain>
    </source>
</reference>
<sequence length="161" mass="18429">MCLARVWTDEEMEEWLAGQGEVVEVWKVVHQEQQRYYSPLYVPVKAYKAGLNNIAKREKITATCDSQYYAGFHFFLLNEKTHSNFRNCFLTKSPAVIKCLLKKDWITAMGDSGYLGESGILTSVVALRAVFPHHPETEARYEDLPQESQEAMARMSKGDSK</sequence>
<dbReference type="AlphaFoldDB" id="X1FEE8"/>
<accession>X1FEE8</accession>